<evidence type="ECO:0000313" key="2">
    <source>
        <dbReference type="Proteomes" id="UP000585474"/>
    </source>
</evidence>
<sequence length="97" mass="10938">MFCLDRGSEDVHITPLVSRWDSTIRGWKIGDSFDEQRQFLNDLTPKRVSDLDSVGGSTGMVQARYESSRERDLFLQTMVFGVRGDLSDAIPYCSQGS</sequence>
<dbReference type="EMBL" id="BJWL01000021">
    <property type="protein sequence ID" value="GFZ09769.1"/>
    <property type="molecule type" value="Genomic_DNA"/>
</dbReference>
<dbReference type="Proteomes" id="UP000585474">
    <property type="component" value="Unassembled WGS sequence"/>
</dbReference>
<dbReference type="AlphaFoldDB" id="A0A7J0GG39"/>
<accession>A0A7J0GG39</accession>
<protein>
    <submittedName>
        <fullName evidence="1">Uncharacterized protein</fullName>
    </submittedName>
</protein>
<organism evidence="1 2">
    <name type="scientific">Actinidia rufa</name>
    <dbReference type="NCBI Taxonomy" id="165716"/>
    <lineage>
        <taxon>Eukaryota</taxon>
        <taxon>Viridiplantae</taxon>
        <taxon>Streptophyta</taxon>
        <taxon>Embryophyta</taxon>
        <taxon>Tracheophyta</taxon>
        <taxon>Spermatophyta</taxon>
        <taxon>Magnoliopsida</taxon>
        <taxon>eudicotyledons</taxon>
        <taxon>Gunneridae</taxon>
        <taxon>Pentapetalae</taxon>
        <taxon>asterids</taxon>
        <taxon>Ericales</taxon>
        <taxon>Actinidiaceae</taxon>
        <taxon>Actinidia</taxon>
    </lineage>
</organism>
<comment type="caution">
    <text evidence="1">The sequence shown here is derived from an EMBL/GenBank/DDBJ whole genome shotgun (WGS) entry which is preliminary data.</text>
</comment>
<name>A0A7J0GG39_9ERIC</name>
<keyword evidence="2" id="KW-1185">Reference proteome</keyword>
<reference evidence="1 2" key="1">
    <citation type="submission" date="2019-07" db="EMBL/GenBank/DDBJ databases">
        <title>De Novo Assembly of kiwifruit Actinidia rufa.</title>
        <authorList>
            <person name="Sugita-Konishi S."/>
            <person name="Sato K."/>
            <person name="Mori E."/>
            <person name="Abe Y."/>
            <person name="Kisaki G."/>
            <person name="Hamano K."/>
            <person name="Suezawa K."/>
            <person name="Otani M."/>
            <person name="Fukuda T."/>
            <person name="Manabe T."/>
            <person name="Gomi K."/>
            <person name="Tabuchi M."/>
            <person name="Akimitsu K."/>
            <person name="Kataoka I."/>
        </authorList>
    </citation>
    <scope>NUCLEOTIDE SEQUENCE [LARGE SCALE GENOMIC DNA]</scope>
    <source>
        <strain evidence="2">cv. Fuchu</strain>
    </source>
</reference>
<evidence type="ECO:0000313" key="1">
    <source>
        <dbReference type="EMBL" id="GFZ09769.1"/>
    </source>
</evidence>
<proteinExistence type="predicted"/>
<gene>
    <name evidence="1" type="ORF">Acr_21g0003680</name>
</gene>